<comment type="caution">
    <text evidence="2">The sequence shown here is derived from an EMBL/GenBank/DDBJ whole genome shotgun (WGS) entry which is preliminary data.</text>
</comment>
<sequence>MPSAQRPWTICALRATARQRTSAAARPMSLTAATELVRRLERISTDLLRRAPDAELDDLLAAALHLERDVRAVRVPDLTGAWHLRLGEILFRSGRDREAASHADAALQALGPLREADLHVAALELEARCRDRLGEWEALDTAVERGIGIVERHRYSLSGPYLQAGYMRARIGLYALGVRAALRRGDHDRLVRRAELSKCRSFSVVPRDLAASPQVSGLQRRLRAVTERINREQRAGRTPTRLLAERRALWDRLVSAGRREAVDDVPDLASLRGALNPREAVLYYYWVDRTELLRLTLDGSRLVVESVPVTAERRQALDRFAAALTADSERVEKHLVDRIDEFRDLLWPEDADARAILAGAERLIISPHRQLHSLPLGALAVDEGYVIARWAVRFAPNLAALLARPARSGQRRALLTLGVSRYQVPNVTLAELPAAIDECREIRGLYGTDGWEVAELLDEAATEAAILEAAQRRPAVAHLACHGESVNADTPLESCLYLHRSVLDGLEIPLMGLAANTVVLSACCAGQRAIAGRGMAELPGDDLLGLQAAFFAGGTSEIVATLFPVEDKAARRICAAFHRHRLAGQPADLALASAVREFIASAGVLTRRRYYWSAFFLTAVGPNAPLPANPATAA</sequence>
<dbReference type="Pfam" id="PF12770">
    <property type="entry name" value="CHAT"/>
    <property type="match status" value="1"/>
</dbReference>
<evidence type="ECO:0000313" key="2">
    <source>
        <dbReference type="EMBL" id="PWG64022.1"/>
    </source>
</evidence>
<reference evidence="2 3" key="1">
    <citation type="submission" date="2018-05" db="EMBL/GenBank/DDBJ databases">
        <title>Spiribacter halobius sp. nov., a moderately halophilic bacterium isolated from marine solar saltern.</title>
        <authorList>
            <person name="Zheng W.-S."/>
            <person name="Lu D.-C."/>
            <person name="Du Z.-J."/>
        </authorList>
    </citation>
    <scope>NUCLEOTIDE SEQUENCE [LARGE SCALE GENOMIC DNA]</scope>
    <source>
        <strain evidence="2 3">E85</strain>
    </source>
</reference>
<name>A0A2U2N4L9_9GAMM</name>
<gene>
    <name evidence="2" type="ORF">DEM34_05830</name>
</gene>
<dbReference type="EMBL" id="QFFI01000007">
    <property type="protein sequence ID" value="PWG64022.1"/>
    <property type="molecule type" value="Genomic_DNA"/>
</dbReference>
<accession>A0A2U2N4L9</accession>
<proteinExistence type="predicted"/>
<protein>
    <recommendedName>
        <fullName evidence="1">CHAT domain-containing protein</fullName>
    </recommendedName>
</protein>
<feature type="domain" description="CHAT" evidence="1">
    <location>
        <begin position="353"/>
        <end position="619"/>
    </location>
</feature>
<keyword evidence="3" id="KW-1185">Reference proteome</keyword>
<evidence type="ECO:0000313" key="3">
    <source>
        <dbReference type="Proteomes" id="UP000245474"/>
    </source>
</evidence>
<dbReference type="Proteomes" id="UP000245474">
    <property type="component" value="Unassembled WGS sequence"/>
</dbReference>
<dbReference type="InterPro" id="IPR024983">
    <property type="entry name" value="CHAT_dom"/>
</dbReference>
<organism evidence="2 3">
    <name type="scientific">Sediminicurvatus halobius</name>
    <dbReference type="NCBI Taxonomy" id="2182432"/>
    <lineage>
        <taxon>Bacteria</taxon>
        <taxon>Pseudomonadati</taxon>
        <taxon>Pseudomonadota</taxon>
        <taxon>Gammaproteobacteria</taxon>
        <taxon>Chromatiales</taxon>
        <taxon>Ectothiorhodospiraceae</taxon>
        <taxon>Sediminicurvatus</taxon>
    </lineage>
</organism>
<dbReference type="AlphaFoldDB" id="A0A2U2N4L9"/>
<evidence type="ECO:0000259" key="1">
    <source>
        <dbReference type="Pfam" id="PF12770"/>
    </source>
</evidence>